<name>A0AAF1BR84_9TREE</name>
<sequence>MLPRTLFATLITATAALAAPVDHGALEPRMGCPSGWLVCSAPSAGSWFCANPKANQYCCGGKACTRTTCPPGKVCPW</sequence>
<evidence type="ECO:0000313" key="2">
    <source>
        <dbReference type="EMBL" id="WOO81838.1"/>
    </source>
</evidence>
<protein>
    <recommendedName>
        <fullName evidence="4">Granulins domain-containing protein</fullName>
    </recommendedName>
</protein>
<gene>
    <name evidence="2" type="ORF">LOC62_04G005356</name>
</gene>
<accession>A0AAF1BR84</accession>
<keyword evidence="1" id="KW-0732">Signal</keyword>
<dbReference type="AlphaFoldDB" id="A0AAF1BR84"/>
<dbReference type="RefSeq" id="XP_062627870.1">
    <property type="nucleotide sequence ID" value="XM_062771886.1"/>
</dbReference>
<evidence type="ECO:0000313" key="3">
    <source>
        <dbReference type="Proteomes" id="UP000827549"/>
    </source>
</evidence>
<proteinExistence type="predicted"/>
<reference evidence="2" key="1">
    <citation type="submission" date="2023-10" db="EMBL/GenBank/DDBJ databases">
        <authorList>
            <person name="Noh H."/>
        </authorList>
    </citation>
    <scope>NUCLEOTIDE SEQUENCE</scope>
    <source>
        <strain evidence="2">DUCC4014</strain>
    </source>
</reference>
<dbReference type="GeneID" id="87808585"/>
<organism evidence="2 3">
    <name type="scientific">Vanrija pseudolonga</name>
    <dbReference type="NCBI Taxonomy" id="143232"/>
    <lineage>
        <taxon>Eukaryota</taxon>
        <taxon>Fungi</taxon>
        <taxon>Dikarya</taxon>
        <taxon>Basidiomycota</taxon>
        <taxon>Agaricomycotina</taxon>
        <taxon>Tremellomycetes</taxon>
        <taxon>Trichosporonales</taxon>
        <taxon>Trichosporonaceae</taxon>
        <taxon>Vanrija</taxon>
    </lineage>
</organism>
<dbReference type="EMBL" id="CP086717">
    <property type="protein sequence ID" value="WOO81838.1"/>
    <property type="molecule type" value="Genomic_DNA"/>
</dbReference>
<keyword evidence="3" id="KW-1185">Reference proteome</keyword>
<feature type="signal peptide" evidence="1">
    <location>
        <begin position="1"/>
        <end position="18"/>
    </location>
</feature>
<dbReference type="Proteomes" id="UP000827549">
    <property type="component" value="Chromosome 4"/>
</dbReference>
<evidence type="ECO:0000256" key="1">
    <source>
        <dbReference type="SAM" id="SignalP"/>
    </source>
</evidence>
<feature type="chain" id="PRO_5042168789" description="Granulins domain-containing protein" evidence="1">
    <location>
        <begin position="19"/>
        <end position="77"/>
    </location>
</feature>
<evidence type="ECO:0008006" key="4">
    <source>
        <dbReference type="Google" id="ProtNLM"/>
    </source>
</evidence>